<keyword evidence="2" id="KW-1185">Reference proteome</keyword>
<accession>A0A7W4K5B3</accession>
<dbReference type="Gene3D" id="1.10.150.240">
    <property type="entry name" value="Putative phosphatase, domain 2"/>
    <property type="match status" value="1"/>
</dbReference>
<dbReference type="Proteomes" id="UP000578030">
    <property type="component" value="Unassembled WGS sequence"/>
</dbReference>
<dbReference type="AlphaFoldDB" id="A0A7W4K5B3"/>
<dbReference type="Pfam" id="PF00702">
    <property type="entry name" value="Hydrolase"/>
    <property type="match status" value="1"/>
</dbReference>
<dbReference type="RefSeq" id="WP_182954940.1">
    <property type="nucleotide sequence ID" value="NZ_JABEQM010000002.1"/>
</dbReference>
<dbReference type="InterPro" id="IPR023198">
    <property type="entry name" value="PGP-like_dom2"/>
</dbReference>
<dbReference type="NCBIfam" id="TIGR01509">
    <property type="entry name" value="HAD-SF-IA-v3"/>
    <property type="match status" value="1"/>
</dbReference>
<reference evidence="1 2" key="1">
    <citation type="submission" date="2020-04" db="EMBL/GenBank/DDBJ databases">
        <title>Description of novel Gluconacetobacter.</title>
        <authorList>
            <person name="Sombolestani A."/>
        </authorList>
    </citation>
    <scope>NUCLEOTIDE SEQUENCE [LARGE SCALE GENOMIC DNA]</scope>
    <source>
        <strain evidence="1 2">LMG 27802</strain>
    </source>
</reference>
<dbReference type="GO" id="GO:0050308">
    <property type="term" value="F:sugar-phosphatase activity"/>
    <property type="evidence" value="ECO:0007669"/>
    <property type="project" value="TreeGrafter"/>
</dbReference>
<dbReference type="EMBL" id="JABEQM010000002">
    <property type="protein sequence ID" value="MBB2200674.1"/>
    <property type="molecule type" value="Genomic_DNA"/>
</dbReference>
<dbReference type="InterPro" id="IPR006439">
    <property type="entry name" value="HAD-SF_hydro_IA"/>
</dbReference>
<name>A0A7W4K5B3_9PROT</name>
<evidence type="ECO:0000313" key="1">
    <source>
        <dbReference type="EMBL" id="MBB2200674.1"/>
    </source>
</evidence>
<gene>
    <name evidence="1" type="ORF">HLH28_03600</name>
</gene>
<dbReference type="PANTHER" id="PTHR43481:SF4">
    <property type="entry name" value="GLYCEROL-1-PHOSPHATE PHOSPHOHYDROLASE 1-RELATED"/>
    <property type="match status" value="1"/>
</dbReference>
<comment type="caution">
    <text evidence="1">The sequence shown here is derived from an EMBL/GenBank/DDBJ whole genome shotgun (WGS) entry which is preliminary data.</text>
</comment>
<dbReference type="PANTHER" id="PTHR43481">
    <property type="entry name" value="FRUCTOSE-1-PHOSPHATE PHOSPHATASE"/>
    <property type="match status" value="1"/>
</dbReference>
<proteinExistence type="predicted"/>
<dbReference type="SUPFAM" id="SSF56784">
    <property type="entry name" value="HAD-like"/>
    <property type="match status" value="1"/>
</dbReference>
<dbReference type="InterPro" id="IPR051806">
    <property type="entry name" value="HAD-like_SPP"/>
</dbReference>
<sequence length="190" mass="20525">MAGENVAGLIFDCDGTLVNTPPIYARAWEKGFAESGVRMPAEWFMARAGMSDHVLMDAFASDFKALFDRKSAVRTMRKAFFEDIGALTEIDHVARIARDNHGRRPMAVASGGARIIVESCLEATGLIDLFDAIVTIEDVAHPKPAPDLFLRAAEVMGVSPAECMVFEDTPSGLEAASRAGMRGIDITKFG</sequence>
<organism evidence="1 2">
    <name type="scientific">Gluconacetobacter tumulisoli</name>
    <dbReference type="NCBI Taxonomy" id="1286189"/>
    <lineage>
        <taxon>Bacteria</taxon>
        <taxon>Pseudomonadati</taxon>
        <taxon>Pseudomonadota</taxon>
        <taxon>Alphaproteobacteria</taxon>
        <taxon>Acetobacterales</taxon>
        <taxon>Acetobacteraceae</taxon>
        <taxon>Gluconacetobacter</taxon>
    </lineage>
</organism>
<dbReference type="InterPro" id="IPR036412">
    <property type="entry name" value="HAD-like_sf"/>
</dbReference>
<dbReference type="SFLD" id="SFLDG01129">
    <property type="entry name" value="C1.5:_HAD__Beta-PGM__Phosphata"/>
    <property type="match status" value="1"/>
</dbReference>
<dbReference type="SFLD" id="SFLDS00003">
    <property type="entry name" value="Haloacid_Dehalogenase"/>
    <property type="match status" value="1"/>
</dbReference>
<protein>
    <submittedName>
        <fullName evidence="1">HAD family phosphatase</fullName>
    </submittedName>
</protein>
<dbReference type="PRINTS" id="PR00413">
    <property type="entry name" value="HADHALOGNASE"/>
</dbReference>
<dbReference type="Gene3D" id="3.40.50.1000">
    <property type="entry name" value="HAD superfamily/HAD-like"/>
    <property type="match status" value="1"/>
</dbReference>
<evidence type="ECO:0000313" key="2">
    <source>
        <dbReference type="Proteomes" id="UP000578030"/>
    </source>
</evidence>
<dbReference type="InterPro" id="IPR023214">
    <property type="entry name" value="HAD_sf"/>
</dbReference>